<proteinExistence type="predicted"/>
<accession>A0A1Z5KF62</accession>
<keyword evidence="4" id="KW-1185">Reference proteome</keyword>
<dbReference type="OrthoDB" id="45749at2759"/>
<dbReference type="EMBL" id="BDSP01000213">
    <property type="protein sequence ID" value="GAX24711.1"/>
    <property type="molecule type" value="Genomic_DNA"/>
</dbReference>
<feature type="transmembrane region" description="Helical" evidence="1">
    <location>
        <begin position="69"/>
        <end position="87"/>
    </location>
</feature>
<feature type="chain" id="PRO_5012238763" evidence="2">
    <location>
        <begin position="20"/>
        <end position="151"/>
    </location>
</feature>
<evidence type="ECO:0000256" key="2">
    <source>
        <dbReference type="SAM" id="SignalP"/>
    </source>
</evidence>
<feature type="signal peptide" evidence="2">
    <location>
        <begin position="1"/>
        <end position="19"/>
    </location>
</feature>
<dbReference type="Proteomes" id="UP000198406">
    <property type="component" value="Unassembled WGS sequence"/>
</dbReference>
<evidence type="ECO:0000313" key="4">
    <source>
        <dbReference type="Proteomes" id="UP000198406"/>
    </source>
</evidence>
<comment type="caution">
    <text evidence="3">The sequence shown here is derived from an EMBL/GenBank/DDBJ whole genome shotgun (WGS) entry which is preliminary data.</text>
</comment>
<dbReference type="AlphaFoldDB" id="A0A1Z5KF62"/>
<dbReference type="InParanoid" id="A0A1Z5KF62"/>
<protein>
    <submittedName>
        <fullName evidence="3">Uncharacterized protein</fullName>
    </submittedName>
</protein>
<reference evidence="3 4" key="1">
    <citation type="journal article" date="2015" name="Plant Cell">
        <title>Oil accumulation by the oleaginous diatom Fistulifera solaris as revealed by the genome and transcriptome.</title>
        <authorList>
            <person name="Tanaka T."/>
            <person name="Maeda Y."/>
            <person name="Veluchamy A."/>
            <person name="Tanaka M."/>
            <person name="Abida H."/>
            <person name="Marechal E."/>
            <person name="Bowler C."/>
            <person name="Muto M."/>
            <person name="Sunaga Y."/>
            <person name="Tanaka M."/>
            <person name="Yoshino T."/>
            <person name="Taniguchi T."/>
            <person name="Fukuda Y."/>
            <person name="Nemoto M."/>
            <person name="Matsumoto M."/>
            <person name="Wong P.S."/>
            <person name="Aburatani S."/>
            <person name="Fujibuchi W."/>
        </authorList>
    </citation>
    <scope>NUCLEOTIDE SEQUENCE [LARGE SCALE GENOMIC DNA]</scope>
    <source>
        <strain evidence="3 4">JPCC DA0580</strain>
    </source>
</reference>
<organism evidence="3 4">
    <name type="scientific">Fistulifera solaris</name>
    <name type="common">Oleaginous diatom</name>
    <dbReference type="NCBI Taxonomy" id="1519565"/>
    <lineage>
        <taxon>Eukaryota</taxon>
        <taxon>Sar</taxon>
        <taxon>Stramenopiles</taxon>
        <taxon>Ochrophyta</taxon>
        <taxon>Bacillariophyta</taxon>
        <taxon>Bacillariophyceae</taxon>
        <taxon>Bacillariophycidae</taxon>
        <taxon>Naviculales</taxon>
        <taxon>Naviculaceae</taxon>
        <taxon>Fistulifera</taxon>
    </lineage>
</organism>
<sequence length="151" mass="16951">MKTSFHLLLCVSTILSAHSFLTPVPVNVPTSSFSLDHRLNTAKMPSCIAPKQKSSTSTSLFNARYDGTAGRGLVLFGFVLFLCVWLFSIPPEFRRAYFCSPACEENPIYCNDCVTPKEWVSGIVEYYQNGGGVQFDFSIDPKTKRFWENTL</sequence>
<evidence type="ECO:0000313" key="3">
    <source>
        <dbReference type="EMBL" id="GAX24711.1"/>
    </source>
</evidence>
<keyword evidence="1" id="KW-0472">Membrane</keyword>
<keyword evidence="1" id="KW-1133">Transmembrane helix</keyword>
<keyword evidence="2" id="KW-0732">Signal</keyword>
<name>A0A1Z5KF62_FISSO</name>
<keyword evidence="1" id="KW-0812">Transmembrane</keyword>
<evidence type="ECO:0000256" key="1">
    <source>
        <dbReference type="SAM" id="Phobius"/>
    </source>
</evidence>
<gene>
    <name evidence="3" type="ORF">FisN_4Hh269</name>
</gene>